<dbReference type="EC" id="1.-.-.-" evidence="1"/>
<organism evidence="1 2">
    <name type="scientific">Lutibacter aestuarii</name>
    <dbReference type="NCBI Taxonomy" id="861111"/>
    <lineage>
        <taxon>Bacteria</taxon>
        <taxon>Pseudomonadati</taxon>
        <taxon>Bacteroidota</taxon>
        <taxon>Flavobacteriia</taxon>
        <taxon>Flavobacteriales</taxon>
        <taxon>Flavobacteriaceae</taxon>
        <taxon>Lutibacter</taxon>
    </lineage>
</organism>
<keyword evidence="2" id="KW-1185">Reference proteome</keyword>
<dbReference type="Pfam" id="PF13618">
    <property type="entry name" value="Gluconate_2-dh3"/>
    <property type="match status" value="1"/>
</dbReference>
<evidence type="ECO:0000313" key="1">
    <source>
        <dbReference type="EMBL" id="MFD0762734.1"/>
    </source>
</evidence>
<proteinExistence type="predicted"/>
<accession>A0ABW2ZC46</accession>
<dbReference type="RefSeq" id="WP_386783188.1">
    <property type="nucleotide sequence ID" value="NZ_JBHTIC010000018.1"/>
</dbReference>
<dbReference type="Proteomes" id="UP001597032">
    <property type="component" value="Unassembled WGS sequence"/>
</dbReference>
<dbReference type="InterPro" id="IPR027056">
    <property type="entry name" value="Gluconate_2DH_su3"/>
</dbReference>
<protein>
    <submittedName>
        <fullName evidence="1">Gluconate 2-dehydrogenase subunit 3 family protein</fullName>
        <ecNumber evidence="1">1.-.-.-</ecNumber>
    </submittedName>
</protein>
<name>A0ABW2ZC46_9FLAO</name>
<gene>
    <name evidence="1" type="ORF">ACFQZW_11635</name>
</gene>
<keyword evidence="1" id="KW-0560">Oxidoreductase</keyword>
<dbReference type="GO" id="GO:0016491">
    <property type="term" value="F:oxidoreductase activity"/>
    <property type="evidence" value="ECO:0007669"/>
    <property type="project" value="UniProtKB-KW"/>
</dbReference>
<comment type="caution">
    <text evidence="1">The sequence shown here is derived from an EMBL/GenBank/DDBJ whole genome shotgun (WGS) entry which is preliminary data.</text>
</comment>
<dbReference type="PROSITE" id="PS51257">
    <property type="entry name" value="PROKAR_LIPOPROTEIN"/>
    <property type="match status" value="1"/>
</dbReference>
<sequence>MNRRDLLKTTPFWLGSVIATPAIMQLLTSCSQKENLSWKPLLLDNKQAFVLENIVDIIVPASKTIGALDVNIPQFIDLILKDVFFENEQQIFLKGAQYFKTKFEAMFKKEVENGSREDFLHLISIFFKISADQQRQIFELLNKAEDKVKNKELYCIYKYLTFIRHYTLFGYYTSESVGKEILHYDPIPGSYLSCVPLSDIGNVSSI</sequence>
<reference evidence="2" key="1">
    <citation type="journal article" date="2019" name="Int. J. Syst. Evol. Microbiol.">
        <title>The Global Catalogue of Microorganisms (GCM) 10K type strain sequencing project: providing services to taxonomists for standard genome sequencing and annotation.</title>
        <authorList>
            <consortium name="The Broad Institute Genomics Platform"/>
            <consortium name="The Broad Institute Genome Sequencing Center for Infectious Disease"/>
            <person name="Wu L."/>
            <person name="Ma J."/>
        </authorList>
    </citation>
    <scope>NUCLEOTIDE SEQUENCE [LARGE SCALE GENOMIC DNA]</scope>
    <source>
        <strain evidence="2">CCUG 60022</strain>
    </source>
</reference>
<dbReference type="EMBL" id="JBHTIC010000018">
    <property type="protein sequence ID" value="MFD0762734.1"/>
    <property type="molecule type" value="Genomic_DNA"/>
</dbReference>
<evidence type="ECO:0000313" key="2">
    <source>
        <dbReference type="Proteomes" id="UP001597032"/>
    </source>
</evidence>